<keyword evidence="2" id="KW-0808">Transferase</keyword>
<dbReference type="Pfam" id="PF00480">
    <property type="entry name" value="ROK"/>
    <property type="match status" value="1"/>
</dbReference>
<comment type="caution">
    <text evidence="2">The sequence shown here is derived from an EMBL/GenBank/DDBJ whole genome shotgun (WGS) entry which is preliminary data.</text>
</comment>
<organism evidence="2 3">
    <name type="scientific">Paenibacillus pectinilyticus</name>
    <dbReference type="NCBI Taxonomy" id="512399"/>
    <lineage>
        <taxon>Bacteria</taxon>
        <taxon>Bacillati</taxon>
        <taxon>Bacillota</taxon>
        <taxon>Bacilli</taxon>
        <taxon>Bacillales</taxon>
        <taxon>Paenibacillaceae</taxon>
        <taxon>Paenibacillus</taxon>
    </lineage>
</organism>
<comment type="similarity">
    <text evidence="1">Belongs to the ROK (NagC/XylR) family.</text>
</comment>
<evidence type="ECO:0000256" key="1">
    <source>
        <dbReference type="ARBA" id="ARBA00006479"/>
    </source>
</evidence>
<evidence type="ECO:0000313" key="3">
    <source>
        <dbReference type="Proteomes" id="UP000093309"/>
    </source>
</evidence>
<protein>
    <submittedName>
        <fullName evidence="2">Sugar kinase</fullName>
    </submittedName>
</protein>
<gene>
    <name evidence="2" type="ORF">A8709_17655</name>
</gene>
<dbReference type="AlphaFoldDB" id="A0A1C0ZZ69"/>
<dbReference type="RefSeq" id="WP_065853496.1">
    <property type="nucleotide sequence ID" value="NZ_LYPC01000022.1"/>
</dbReference>
<dbReference type="CDD" id="cd24068">
    <property type="entry name" value="ASKHA_NBD_ROK_FnNanK-like"/>
    <property type="match status" value="1"/>
</dbReference>
<dbReference type="Gene3D" id="3.30.420.40">
    <property type="match status" value="2"/>
</dbReference>
<dbReference type="STRING" id="512399.A8709_17655"/>
<sequence length="292" mass="31466">MKILAADIGGTNTKMGMCDEHGHIEQFKEYPTESLMGGPHVIDKLLLQLAAYTGYDAIAISTAGQVNSDEGYIVYANSNIPDYTGMKIREIIEDRFHKPVMVENDVNAAALGEAYFGAAQSFHDFLCLTFGTGIGGSIVIDRQIYRGAKGVAAEFGHLITHPLSGMNDDKSMPYYESYASATALVRMAQQVDPECVDGKVFFGKIRLGNEPLEQILQAWAAEVAIGLASLIHIFNPSAIIVGGGVMEQEDLVRAVEVQTQALIMESFADVKILKASLGNKAGLLGAASLFLR</sequence>
<name>A0A1C0ZZ69_9BACL</name>
<dbReference type="OrthoDB" id="9795247at2"/>
<dbReference type="SUPFAM" id="SSF53067">
    <property type="entry name" value="Actin-like ATPase domain"/>
    <property type="match status" value="1"/>
</dbReference>
<accession>A0A1C0ZZ69</accession>
<proteinExistence type="inferred from homology"/>
<dbReference type="Proteomes" id="UP000093309">
    <property type="component" value="Unassembled WGS sequence"/>
</dbReference>
<dbReference type="PANTHER" id="PTHR18964">
    <property type="entry name" value="ROK (REPRESSOR, ORF, KINASE) FAMILY"/>
    <property type="match status" value="1"/>
</dbReference>
<dbReference type="GO" id="GO:0016301">
    <property type="term" value="F:kinase activity"/>
    <property type="evidence" value="ECO:0007669"/>
    <property type="project" value="UniProtKB-KW"/>
</dbReference>
<dbReference type="PANTHER" id="PTHR18964:SF165">
    <property type="entry name" value="BETA-GLUCOSIDE KINASE"/>
    <property type="match status" value="1"/>
</dbReference>
<dbReference type="InterPro" id="IPR043129">
    <property type="entry name" value="ATPase_NBD"/>
</dbReference>
<reference evidence="3" key="1">
    <citation type="submission" date="2016-05" db="EMBL/GenBank/DDBJ databases">
        <title>Paenibacillus oryzae. sp. nov., isolated from the rice root.</title>
        <authorList>
            <person name="Zhang J."/>
            <person name="Zhang X."/>
        </authorList>
    </citation>
    <scope>NUCLEOTIDE SEQUENCE [LARGE SCALE GENOMIC DNA]</scope>
    <source>
        <strain evidence="3">KCTC13222</strain>
    </source>
</reference>
<dbReference type="InterPro" id="IPR000600">
    <property type="entry name" value="ROK"/>
</dbReference>
<keyword evidence="2" id="KW-0418">Kinase</keyword>
<dbReference type="EMBL" id="LYPC01000022">
    <property type="protein sequence ID" value="OCT13434.1"/>
    <property type="molecule type" value="Genomic_DNA"/>
</dbReference>
<keyword evidence="3" id="KW-1185">Reference proteome</keyword>
<evidence type="ECO:0000313" key="2">
    <source>
        <dbReference type="EMBL" id="OCT13434.1"/>
    </source>
</evidence>